<reference evidence="4" key="1">
    <citation type="submission" date="2016-04" db="EMBL/GenBank/DDBJ databases">
        <authorList>
            <person name="Chen S.-C."/>
            <person name="Lai M.-C."/>
        </authorList>
    </citation>
    <scope>NUCLEOTIDE SEQUENCE [LARGE SCALE GENOMIC DNA]</scope>
    <source>
        <strain evidence="4">AB14</strain>
    </source>
</reference>
<proteinExistence type="predicted"/>
<feature type="region of interest" description="Disordered" evidence="1">
    <location>
        <begin position="46"/>
        <end position="71"/>
    </location>
</feature>
<dbReference type="EMBL" id="LWLN01000001">
    <property type="protein sequence ID" value="OLZ40078.1"/>
    <property type="molecule type" value="Genomic_DNA"/>
</dbReference>
<dbReference type="RefSeq" id="WP_076143666.1">
    <property type="nucleotide sequence ID" value="NZ_LWLN01000001.1"/>
</dbReference>
<protein>
    <submittedName>
        <fullName evidence="3">Uncharacterized protein</fullName>
    </submittedName>
</protein>
<name>A0A1S8AT64_9EURY</name>
<dbReference type="Proteomes" id="UP000189370">
    <property type="component" value="Unassembled WGS sequence"/>
</dbReference>
<keyword evidence="4" id="KW-1185">Reference proteome</keyword>
<dbReference type="AlphaFoldDB" id="A0A1S8AT64"/>
<keyword evidence="2" id="KW-0472">Membrane</keyword>
<keyword evidence="2" id="KW-1133">Transmembrane helix</keyword>
<gene>
    <name evidence="3" type="ORF">A6E15_03385</name>
</gene>
<feature type="transmembrane region" description="Helical" evidence="2">
    <location>
        <begin position="72"/>
        <end position="94"/>
    </location>
</feature>
<evidence type="ECO:0000313" key="4">
    <source>
        <dbReference type="Proteomes" id="UP000189370"/>
    </source>
</evidence>
<sequence length="101" mass="9857">MATGRRRRDIVGALGITCVLPVSLGVPFALGAAGTDDAGTAAADSIAPVAGASGPPADSSTDAEPTADEDPFPMAVVGASVALVTIRLVLVVLARSRTDGA</sequence>
<evidence type="ECO:0000256" key="1">
    <source>
        <dbReference type="SAM" id="MobiDB-lite"/>
    </source>
</evidence>
<accession>A0A1S8AT64</accession>
<dbReference type="STRING" id="301967.A6E15_03385"/>
<evidence type="ECO:0000313" key="3">
    <source>
        <dbReference type="EMBL" id="OLZ40078.1"/>
    </source>
</evidence>
<evidence type="ECO:0000256" key="2">
    <source>
        <dbReference type="SAM" id="Phobius"/>
    </source>
</evidence>
<comment type="caution">
    <text evidence="3">The sequence shown here is derived from an EMBL/GenBank/DDBJ whole genome shotgun (WGS) entry which is preliminary data.</text>
</comment>
<keyword evidence="2" id="KW-0812">Transmembrane</keyword>
<organism evidence="3 4">
    <name type="scientific">Natrinema saccharevitans</name>
    <dbReference type="NCBI Taxonomy" id="301967"/>
    <lineage>
        <taxon>Archaea</taxon>
        <taxon>Methanobacteriati</taxon>
        <taxon>Methanobacteriota</taxon>
        <taxon>Stenosarchaea group</taxon>
        <taxon>Halobacteria</taxon>
        <taxon>Halobacteriales</taxon>
        <taxon>Natrialbaceae</taxon>
        <taxon>Natrinema</taxon>
    </lineage>
</organism>